<dbReference type="InterPro" id="IPR011009">
    <property type="entry name" value="Kinase-like_dom_sf"/>
</dbReference>
<evidence type="ECO:0000313" key="1">
    <source>
        <dbReference type="EMBL" id="CDN90476.1"/>
    </source>
</evidence>
<protein>
    <recommendedName>
        <fullName evidence="3">Mn2+-dependent serine/threonine protein kinase</fullName>
    </recommendedName>
</protein>
<keyword evidence="2" id="KW-1185">Reference proteome</keyword>
<reference evidence="2" key="1">
    <citation type="submission" date="2014-02" db="EMBL/GenBank/DDBJ databases">
        <authorList>
            <person name="Gan H."/>
        </authorList>
    </citation>
    <scope>NUCLEOTIDE SEQUENCE [LARGE SCALE GENOMIC DNA]</scope>
    <source>
        <strain evidence="2">S1</strain>
    </source>
</reference>
<dbReference type="EMBL" id="CCAE010000086">
    <property type="protein sequence ID" value="CDN90476.1"/>
    <property type="molecule type" value="Genomic_DNA"/>
</dbReference>
<dbReference type="Proteomes" id="UP000028878">
    <property type="component" value="Unassembled WGS sequence"/>
</dbReference>
<organism evidence="1 2">
    <name type="scientific">Hydrogenophaga intermedia</name>
    <dbReference type="NCBI Taxonomy" id="65786"/>
    <lineage>
        <taxon>Bacteria</taxon>
        <taxon>Pseudomonadati</taxon>
        <taxon>Pseudomonadota</taxon>
        <taxon>Betaproteobacteria</taxon>
        <taxon>Burkholderiales</taxon>
        <taxon>Comamonadaceae</taxon>
        <taxon>Hydrogenophaga</taxon>
    </lineage>
</organism>
<sequence>MSSPSTAVDGTRTWTKTTDRPLRSWRKSAGVWLFAHFVGVPIPWAAARQTDARALLAHEHERLLALAAVGEHVPHVIGFDGHTLVTSDVGPTLDHLLFQRTPEERLPLMQAAAADLAGFHARGQWHGGAQARNITWDGERFARLDFEEPLVPGLALDMVQRYDVLQLVLSLARLIEPLGPGAVNAVLQAYATADAAQGEALRGFIAHLLPRLQRVSRIAAWSRRLDTSRELMRLRTVLAGMAAFVAGR</sequence>
<dbReference type="RefSeq" id="WP_009515140.1">
    <property type="nucleotide sequence ID" value="NZ_CCAE010000086.1"/>
</dbReference>
<dbReference type="SUPFAM" id="SSF56112">
    <property type="entry name" value="Protein kinase-like (PK-like)"/>
    <property type="match status" value="1"/>
</dbReference>
<evidence type="ECO:0008006" key="3">
    <source>
        <dbReference type="Google" id="ProtNLM"/>
    </source>
</evidence>
<name>A0A1L1PWV8_HYDIT</name>
<accession>A0A1L1PWV8</accession>
<proteinExistence type="predicted"/>
<evidence type="ECO:0000313" key="2">
    <source>
        <dbReference type="Proteomes" id="UP000028878"/>
    </source>
</evidence>
<reference evidence="2" key="2">
    <citation type="submission" date="2014-11" db="EMBL/GenBank/DDBJ databases">
        <title>Draft genome sequence of Hydrogenophaga intermedia S1.</title>
        <authorList>
            <person name="Gan H.M."/>
            <person name="Chew T.H."/>
            <person name="Stolz A."/>
        </authorList>
    </citation>
    <scope>NUCLEOTIDE SEQUENCE [LARGE SCALE GENOMIC DNA]</scope>
    <source>
        <strain evidence="2">S1</strain>
    </source>
</reference>
<gene>
    <name evidence="1" type="ORF">BN948_04920</name>
</gene>
<dbReference type="AlphaFoldDB" id="A0A1L1PWV8"/>